<gene>
    <name evidence="1" type="ORF">S01H4_51430</name>
</gene>
<sequence length="33" mass="3675">MRGAELIDQTKTDSFTEFIASVEPKLRNAFTAS</sequence>
<proteinExistence type="predicted"/>
<protein>
    <submittedName>
        <fullName evidence="1">Uncharacterized protein</fullName>
    </submittedName>
</protein>
<feature type="non-terminal residue" evidence="1">
    <location>
        <position position="33"/>
    </location>
</feature>
<name>X1BUG3_9ZZZZ</name>
<organism evidence="1">
    <name type="scientific">marine sediment metagenome</name>
    <dbReference type="NCBI Taxonomy" id="412755"/>
    <lineage>
        <taxon>unclassified sequences</taxon>
        <taxon>metagenomes</taxon>
        <taxon>ecological metagenomes</taxon>
    </lineage>
</organism>
<accession>X1BUG3</accession>
<dbReference type="AlphaFoldDB" id="X1BUG3"/>
<evidence type="ECO:0000313" key="1">
    <source>
        <dbReference type="EMBL" id="GAG99389.1"/>
    </source>
</evidence>
<comment type="caution">
    <text evidence="1">The sequence shown here is derived from an EMBL/GenBank/DDBJ whole genome shotgun (WGS) entry which is preliminary data.</text>
</comment>
<reference evidence="1" key="1">
    <citation type="journal article" date="2014" name="Front. Microbiol.">
        <title>High frequency of phylogenetically diverse reductive dehalogenase-homologous genes in deep subseafloor sedimentary metagenomes.</title>
        <authorList>
            <person name="Kawai M."/>
            <person name="Futagami T."/>
            <person name="Toyoda A."/>
            <person name="Takaki Y."/>
            <person name="Nishi S."/>
            <person name="Hori S."/>
            <person name="Arai W."/>
            <person name="Tsubouchi T."/>
            <person name="Morono Y."/>
            <person name="Uchiyama I."/>
            <person name="Ito T."/>
            <person name="Fujiyama A."/>
            <person name="Inagaki F."/>
            <person name="Takami H."/>
        </authorList>
    </citation>
    <scope>NUCLEOTIDE SEQUENCE</scope>
    <source>
        <strain evidence="1">Expedition CK06-06</strain>
    </source>
</reference>
<dbReference type="EMBL" id="BART01029284">
    <property type="protein sequence ID" value="GAG99389.1"/>
    <property type="molecule type" value="Genomic_DNA"/>
</dbReference>